<dbReference type="Pfam" id="PF13648">
    <property type="entry name" value="Lipocalin_4"/>
    <property type="match status" value="1"/>
</dbReference>
<dbReference type="EMBL" id="JAGHKO010000001">
    <property type="protein sequence ID" value="MBO9199124.1"/>
    <property type="molecule type" value="Genomic_DNA"/>
</dbReference>
<feature type="domain" description="Lipocalin-like" evidence="2">
    <location>
        <begin position="34"/>
        <end position="122"/>
    </location>
</feature>
<keyword evidence="4" id="KW-1185">Reference proteome</keyword>
<evidence type="ECO:0000259" key="2">
    <source>
        <dbReference type="Pfam" id="PF13648"/>
    </source>
</evidence>
<gene>
    <name evidence="3" type="ORF">J7I42_02540</name>
</gene>
<evidence type="ECO:0000313" key="3">
    <source>
        <dbReference type="EMBL" id="MBO9199124.1"/>
    </source>
</evidence>
<dbReference type="RefSeq" id="WP_209137199.1">
    <property type="nucleotide sequence ID" value="NZ_JAGHKO010000001.1"/>
</dbReference>
<comment type="caution">
    <text evidence="3">The sequence shown here is derived from an EMBL/GenBank/DDBJ whole genome shotgun (WGS) entry which is preliminary data.</text>
</comment>
<evidence type="ECO:0000256" key="1">
    <source>
        <dbReference type="SAM" id="SignalP"/>
    </source>
</evidence>
<keyword evidence="1" id="KW-0732">Signal</keyword>
<feature type="signal peptide" evidence="1">
    <location>
        <begin position="1"/>
        <end position="23"/>
    </location>
</feature>
<dbReference type="InterPro" id="IPR024311">
    <property type="entry name" value="Lipocalin-like"/>
</dbReference>
<accession>A0ABS3YMK2</accession>
<organism evidence="3 4">
    <name type="scientific">Niastella soli</name>
    <dbReference type="NCBI Taxonomy" id="2821487"/>
    <lineage>
        <taxon>Bacteria</taxon>
        <taxon>Pseudomonadati</taxon>
        <taxon>Bacteroidota</taxon>
        <taxon>Chitinophagia</taxon>
        <taxon>Chitinophagales</taxon>
        <taxon>Chitinophagaceae</taxon>
        <taxon>Niastella</taxon>
    </lineage>
</organism>
<evidence type="ECO:0000313" key="4">
    <source>
        <dbReference type="Proteomes" id="UP000677244"/>
    </source>
</evidence>
<reference evidence="3 4" key="1">
    <citation type="submission" date="2021-03" db="EMBL/GenBank/DDBJ databases">
        <title>Assistant Professor.</title>
        <authorList>
            <person name="Huq M.A."/>
        </authorList>
    </citation>
    <scope>NUCLEOTIDE SEQUENCE [LARGE SCALE GENOMIC DNA]</scope>
    <source>
        <strain evidence="3 4">MAH-29</strain>
    </source>
</reference>
<protein>
    <submittedName>
        <fullName evidence="3">Lipocalin family protein</fullName>
    </submittedName>
</protein>
<proteinExistence type="predicted"/>
<sequence>MNKTFTKILVLILIAVTSFTACTKDTQAITVANLVGTYVLVSQTEKVTGHPEIDVTTEYHDPCELDDQTILRSDFSATLVDAGTKCSTVDSWTVNWSLDGNVLIIDGVEYNIKSLSQSTLVLEELGAQNNIVITTTYTYRRY</sequence>
<feature type="chain" id="PRO_5047487149" evidence="1">
    <location>
        <begin position="24"/>
        <end position="142"/>
    </location>
</feature>
<dbReference type="PROSITE" id="PS51257">
    <property type="entry name" value="PROKAR_LIPOPROTEIN"/>
    <property type="match status" value="1"/>
</dbReference>
<name>A0ABS3YMK2_9BACT</name>
<dbReference type="Proteomes" id="UP000677244">
    <property type="component" value="Unassembled WGS sequence"/>
</dbReference>